<sequence length="107" mass="11442">MQTTNTSVIARRVKISDAHATLPYEAGWATEAVIFVQAEGDHPDLAIAVEVSPDGITWVRRAGATLAASQQLVDVPVAQFGNWLRVVITGATSEQPARVLVHLNLKG</sequence>
<organism evidence="2 3">
    <name type="scientific">Cellulomonas wangsupingiae</name>
    <dbReference type="NCBI Taxonomy" id="2968085"/>
    <lineage>
        <taxon>Bacteria</taxon>
        <taxon>Bacillati</taxon>
        <taxon>Actinomycetota</taxon>
        <taxon>Actinomycetes</taxon>
        <taxon>Micrococcales</taxon>
        <taxon>Cellulomonadaceae</taxon>
        <taxon>Cellulomonas</taxon>
    </lineage>
</organism>
<evidence type="ECO:0000259" key="1">
    <source>
        <dbReference type="Pfam" id="PF19912"/>
    </source>
</evidence>
<dbReference type="Proteomes" id="UP001317322">
    <property type="component" value="Chromosome"/>
</dbReference>
<accession>A0ABY5K857</accession>
<dbReference type="InterPro" id="IPR045965">
    <property type="entry name" value="DUF6385"/>
</dbReference>
<dbReference type="RefSeq" id="WP_227564354.1">
    <property type="nucleotide sequence ID" value="NZ_CP101989.1"/>
</dbReference>
<proteinExistence type="predicted"/>
<evidence type="ECO:0000313" key="3">
    <source>
        <dbReference type="Proteomes" id="UP001317322"/>
    </source>
</evidence>
<keyword evidence="3" id="KW-1185">Reference proteome</keyword>
<name>A0ABY5K857_9CELL</name>
<reference evidence="2 3" key="1">
    <citation type="submission" date="2022-07" db="EMBL/GenBank/DDBJ databases">
        <title>Novel species in genus cellulomonas.</title>
        <authorList>
            <person name="Ye L."/>
        </authorList>
    </citation>
    <scope>NUCLEOTIDE SEQUENCE [LARGE SCALE GENOMIC DNA]</scope>
    <source>
        <strain evidence="3">zg-Y908</strain>
    </source>
</reference>
<gene>
    <name evidence="2" type="ORF">NP075_07080</name>
</gene>
<dbReference type="Pfam" id="PF19912">
    <property type="entry name" value="DUF6385"/>
    <property type="match status" value="1"/>
</dbReference>
<feature type="domain" description="DUF6385" evidence="1">
    <location>
        <begin position="32"/>
        <end position="104"/>
    </location>
</feature>
<dbReference type="EMBL" id="CP101989">
    <property type="protein sequence ID" value="UUI66464.1"/>
    <property type="molecule type" value="Genomic_DNA"/>
</dbReference>
<evidence type="ECO:0000313" key="2">
    <source>
        <dbReference type="EMBL" id="UUI66464.1"/>
    </source>
</evidence>
<protein>
    <submittedName>
        <fullName evidence="2">DUF6385 domain-containing protein</fullName>
    </submittedName>
</protein>